<evidence type="ECO:0000256" key="16">
    <source>
        <dbReference type="ARBA" id="ARBA00029334"/>
    </source>
</evidence>
<protein>
    <recommendedName>
        <fullName evidence="19">Peroxisomal hydratase-dehydrogenase-epimerase</fullName>
        <ecNumber evidence="5">1.1.1.n12</ecNumber>
        <ecNumber evidence="6">4.2.1.119</ecNumber>
    </recommendedName>
    <alternativeName>
        <fullName evidence="20">Multifunctional beta-oxidation protein</fullName>
    </alternativeName>
</protein>
<dbReference type="InterPro" id="IPR002539">
    <property type="entry name" value="MaoC-like_dom"/>
</dbReference>
<comment type="function">
    <text evidence="18">Second trifunctional enzyme acting on the beta-oxidation pathway for fatty acids, possessing hydratase-dehydrogenase-epimerase activities. Converts trans-2-enoyl-CoA via D-3-hydroxyacyl-CoA to 3-ketoacyl-CoA.</text>
</comment>
<dbReference type="EC" id="1.1.1.n12" evidence="5"/>
<accession>A0A642V089</accession>
<dbReference type="InterPro" id="IPR051687">
    <property type="entry name" value="Peroxisomal_Beta-Oxidation"/>
</dbReference>
<evidence type="ECO:0000256" key="17">
    <source>
        <dbReference type="ARBA" id="ARBA00052025"/>
    </source>
</evidence>
<dbReference type="PANTHER" id="PTHR45024:SF2">
    <property type="entry name" value="SCP2 DOMAIN-CONTAINING PROTEIN"/>
    <property type="match status" value="1"/>
</dbReference>
<dbReference type="GO" id="GO:0016491">
    <property type="term" value="F:oxidoreductase activity"/>
    <property type="evidence" value="ECO:0007669"/>
    <property type="project" value="UniProtKB-KW"/>
</dbReference>
<dbReference type="Gene3D" id="3.40.50.720">
    <property type="entry name" value="NAD(P)-binding Rossmann-like Domain"/>
    <property type="match status" value="2"/>
</dbReference>
<comment type="subcellular location">
    <subcellularLocation>
        <location evidence="1">Peroxisome</location>
    </subcellularLocation>
</comment>
<keyword evidence="8" id="KW-0276">Fatty acid metabolism</keyword>
<dbReference type="PANTHER" id="PTHR45024">
    <property type="entry name" value="DEHYDROGENASES, SHORT CHAIN"/>
    <property type="match status" value="1"/>
</dbReference>
<evidence type="ECO:0000256" key="19">
    <source>
        <dbReference type="ARBA" id="ARBA00073871"/>
    </source>
</evidence>
<dbReference type="UniPathway" id="UPA00659"/>
<dbReference type="Gene3D" id="3.10.129.10">
    <property type="entry name" value="Hotdog Thioesterase"/>
    <property type="match status" value="2"/>
</dbReference>
<evidence type="ECO:0000256" key="5">
    <source>
        <dbReference type="ARBA" id="ARBA00012456"/>
    </source>
</evidence>
<dbReference type="GO" id="GO:0006635">
    <property type="term" value="P:fatty acid beta-oxidation"/>
    <property type="evidence" value="ECO:0007669"/>
    <property type="project" value="UniProtKB-UniPathway"/>
</dbReference>
<comment type="pathway">
    <text evidence="2">Lipid metabolism; fatty acid beta-oxidation.</text>
</comment>
<dbReference type="EMBL" id="SWFS01000336">
    <property type="protein sequence ID" value="KAA8909589.1"/>
    <property type="molecule type" value="Genomic_DNA"/>
</dbReference>
<dbReference type="SUPFAM" id="SSF54637">
    <property type="entry name" value="Thioesterase/thiol ester dehydrase-isomerase"/>
    <property type="match status" value="2"/>
</dbReference>
<evidence type="ECO:0000256" key="6">
    <source>
        <dbReference type="ARBA" id="ARBA00013156"/>
    </source>
</evidence>
<keyword evidence="7" id="KW-0677">Repeat</keyword>
<evidence type="ECO:0000259" key="21">
    <source>
        <dbReference type="SMART" id="SM00822"/>
    </source>
</evidence>
<comment type="catalytic activity">
    <reaction evidence="17">
        <text>a (3R)-3-hydroxyacyl-CoA + NAD(+) = a 3-oxoacyl-CoA + NADH + H(+)</text>
        <dbReference type="Rhea" id="RHEA:32711"/>
        <dbReference type="ChEBI" id="CHEBI:15378"/>
        <dbReference type="ChEBI" id="CHEBI:57319"/>
        <dbReference type="ChEBI" id="CHEBI:57540"/>
        <dbReference type="ChEBI" id="CHEBI:57945"/>
        <dbReference type="ChEBI" id="CHEBI:90726"/>
        <dbReference type="EC" id="1.1.1.n12"/>
    </reaction>
</comment>
<evidence type="ECO:0000256" key="10">
    <source>
        <dbReference type="ARBA" id="ARBA00023002"/>
    </source>
</evidence>
<name>A0A642V089_9ASCO</name>
<keyword evidence="15" id="KW-0511">Multifunctional enzyme</keyword>
<dbReference type="InterPro" id="IPR002347">
    <property type="entry name" value="SDR_fam"/>
</dbReference>
<dbReference type="InterPro" id="IPR054357">
    <property type="entry name" value="MFE-2_N"/>
</dbReference>
<evidence type="ECO:0000313" key="23">
    <source>
        <dbReference type="Proteomes" id="UP000761534"/>
    </source>
</evidence>
<evidence type="ECO:0000256" key="7">
    <source>
        <dbReference type="ARBA" id="ARBA00022737"/>
    </source>
</evidence>
<dbReference type="AlphaFoldDB" id="A0A642V089"/>
<reference evidence="22" key="1">
    <citation type="journal article" date="2019" name="G3 (Bethesda)">
        <title>Genome Assemblies of Two Rare Opportunistic Yeast Pathogens: Diutina rugosa (syn. Candida rugosa) and Trichomonascus ciferrii (syn. Candida ciferrii).</title>
        <authorList>
            <person name="Mixao V."/>
            <person name="Saus E."/>
            <person name="Hansen A.P."/>
            <person name="Lass-Florl C."/>
            <person name="Gabaldon T."/>
        </authorList>
    </citation>
    <scope>NUCLEOTIDE SEQUENCE</scope>
    <source>
        <strain evidence="22">CBS 4856</strain>
    </source>
</reference>
<evidence type="ECO:0000256" key="12">
    <source>
        <dbReference type="ARBA" id="ARBA00023140"/>
    </source>
</evidence>
<dbReference type="PRINTS" id="PR00080">
    <property type="entry name" value="SDRFAMILY"/>
</dbReference>
<dbReference type="InterPro" id="IPR036291">
    <property type="entry name" value="NAD(P)-bd_dom_sf"/>
</dbReference>
<dbReference type="InterPro" id="IPR020904">
    <property type="entry name" value="Sc_DH/Rdtase_CS"/>
</dbReference>
<dbReference type="FunFam" id="3.40.50.720:FF:000185">
    <property type="entry name" value="peroxisomal multifunctional enzyme type 2"/>
    <property type="match status" value="1"/>
</dbReference>
<gene>
    <name evidence="22" type="ORF">TRICI_004424</name>
</gene>
<sequence length="887" mass="96202">MSSELRFDNKVVVVTGAGGGLGKQYATFFASRGASVVVNDLGGSLKGDDSNSRVADKVVEEIRANGGKAVANYDNVENGDKIVETAVKNFGTVHIVINNAGILRDVSFKNMKDQDWDLIYNVHLYGSYKVAKAAWPYMRKQKFGKIINTASAAGLYGNFGQTNYSAAKLALVGFTETLAKEGAKYNITANAITPLAASRMTETIMPQDILDKLKPEYVVPVVAYLVHEDTTETWGIYEVGAGAVTKVRWERAAGALLKPDDSLTPSALLKQWEQVNNFEGCTHPDGPNDFLSLAEKVQSMPSNEQGETISYKDQVIIVTGAGAGLGRAYALLLGKLGAKVVVNDFADPQPVVDEIKKAGGTAVGDKSNVVEGHKVVQTAVDNFGTVHGVINNAGILRDKSFQNISEDEWNAVIAVHLKGTYAVTKAAWPYFLKQKYGRVVNTTSTSGIYGNFGQSNYAAAKLGILGFSRALALEGKKYNIFVNTIAPNAGTNMTKGVFTEEMLEMFKPEFVAPTPVLLCSDKAPTTGDLFEVGMGWVGRTRWQRTGGVAWGSKNPITAEKVAAKWDQITNFDDGRATNPASTQESSMGIFELATNAEEQEEEEGSGSGEESEVGIYSYDHKQIILYNLGVGAKATDLPYVYENNENFGPVPTFGVLPYFTVPLDYSNVVKNYNPMKLLHGEQYLEICKWPIPQSATIETKQEVLDVVDKGKAAVVIAAFHSYDKETGEKLFYNVGSFFLRGSGGFGGPAKAKDRGAITAANKPPQRKPDFQTEYHISEDLAALYRLSGDFNPLHIDPDFAAVGNFPKPILHGLCTLGISARLLVDKYGVFKNVKVRFSGHVFPGETLQIAAWKEGNKVIFESYVKERQTTAISAAALEYSSNGNAKL</sequence>
<evidence type="ECO:0000313" key="22">
    <source>
        <dbReference type="EMBL" id="KAA8909589.1"/>
    </source>
</evidence>
<comment type="catalytic activity">
    <reaction evidence="16">
        <text>a (3R)-3-hydroxyacyl-CoA = a (2E)-enoyl-CoA + H2O</text>
        <dbReference type="Rhea" id="RHEA:26526"/>
        <dbReference type="ChEBI" id="CHEBI:15377"/>
        <dbReference type="ChEBI" id="CHEBI:57319"/>
        <dbReference type="ChEBI" id="CHEBI:58856"/>
        <dbReference type="EC" id="4.2.1.119"/>
    </reaction>
</comment>
<dbReference type="Pfam" id="PF22622">
    <property type="entry name" value="MFE-2_hydrat-2_N"/>
    <property type="match status" value="1"/>
</dbReference>
<dbReference type="SUPFAM" id="SSF51735">
    <property type="entry name" value="NAD(P)-binding Rossmann-fold domains"/>
    <property type="match status" value="2"/>
</dbReference>
<dbReference type="SMART" id="SM00822">
    <property type="entry name" value="PKS_KR"/>
    <property type="match status" value="1"/>
</dbReference>
<dbReference type="FunFam" id="3.40.50.720:FF:000410">
    <property type="entry name" value="Peroxisomal multifunctional beta-oxidation protein"/>
    <property type="match status" value="1"/>
</dbReference>
<feature type="domain" description="Ketoreductase" evidence="21">
    <location>
        <begin position="314"/>
        <end position="488"/>
    </location>
</feature>
<evidence type="ECO:0000256" key="3">
    <source>
        <dbReference type="ARBA" id="ARBA00006484"/>
    </source>
</evidence>
<comment type="subunit">
    <text evidence="4">Monomer.</text>
</comment>
<evidence type="ECO:0000256" key="20">
    <source>
        <dbReference type="ARBA" id="ARBA00081853"/>
    </source>
</evidence>
<dbReference type="PROSITE" id="PS00061">
    <property type="entry name" value="ADH_SHORT"/>
    <property type="match status" value="2"/>
</dbReference>
<dbReference type="EC" id="4.2.1.119" evidence="6"/>
<dbReference type="Proteomes" id="UP000761534">
    <property type="component" value="Unassembled WGS sequence"/>
</dbReference>
<dbReference type="Pfam" id="PF00106">
    <property type="entry name" value="adh_short"/>
    <property type="match status" value="2"/>
</dbReference>
<proteinExistence type="inferred from homology"/>
<evidence type="ECO:0000256" key="13">
    <source>
        <dbReference type="ARBA" id="ARBA00023235"/>
    </source>
</evidence>
<dbReference type="Pfam" id="PF01575">
    <property type="entry name" value="MaoC_dehydratas"/>
    <property type="match status" value="1"/>
</dbReference>
<evidence type="ECO:0000256" key="18">
    <source>
        <dbReference type="ARBA" id="ARBA00055743"/>
    </source>
</evidence>
<comment type="caution">
    <text evidence="22">The sequence shown here is derived from an EMBL/GenBank/DDBJ whole genome shotgun (WGS) entry which is preliminary data.</text>
</comment>
<dbReference type="CDD" id="cd05353">
    <property type="entry name" value="hydroxyacyl-CoA-like_DH_SDR_c-like"/>
    <property type="match status" value="2"/>
</dbReference>
<dbReference type="CDD" id="cd03448">
    <property type="entry name" value="HDE_HSD"/>
    <property type="match status" value="1"/>
</dbReference>
<evidence type="ECO:0000256" key="11">
    <source>
        <dbReference type="ARBA" id="ARBA00023098"/>
    </source>
</evidence>
<evidence type="ECO:0000256" key="8">
    <source>
        <dbReference type="ARBA" id="ARBA00022832"/>
    </source>
</evidence>
<dbReference type="InterPro" id="IPR029069">
    <property type="entry name" value="HotDog_dom_sf"/>
</dbReference>
<keyword evidence="12" id="KW-0576">Peroxisome</keyword>
<evidence type="ECO:0000256" key="2">
    <source>
        <dbReference type="ARBA" id="ARBA00005005"/>
    </source>
</evidence>
<keyword evidence="23" id="KW-1185">Reference proteome</keyword>
<keyword evidence="10" id="KW-0560">Oxidoreductase</keyword>
<evidence type="ECO:0000256" key="9">
    <source>
        <dbReference type="ARBA" id="ARBA00022857"/>
    </source>
</evidence>
<keyword evidence="9" id="KW-0521">NADP</keyword>
<organism evidence="22 23">
    <name type="scientific">Trichomonascus ciferrii</name>
    <dbReference type="NCBI Taxonomy" id="44093"/>
    <lineage>
        <taxon>Eukaryota</taxon>
        <taxon>Fungi</taxon>
        <taxon>Dikarya</taxon>
        <taxon>Ascomycota</taxon>
        <taxon>Saccharomycotina</taxon>
        <taxon>Dipodascomycetes</taxon>
        <taxon>Dipodascales</taxon>
        <taxon>Trichomonascaceae</taxon>
        <taxon>Trichomonascus</taxon>
        <taxon>Trichomonascus ciferrii complex</taxon>
    </lineage>
</organism>
<evidence type="ECO:0000256" key="15">
    <source>
        <dbReference type="ARBA" id="ARBA00023268"/>
    </source>
</evidence>
<dbReference type="InterPro" id="IPR057326">
    <property type="entry name" value="KR_dom"/>
</dbReference>
<dbReference type="GO" id="GO:0016853">
    <property type="term" value="F:isomerase activity"/>
    <property type="evidence" value="ECO:0007669"/>
    <property type="project" value="UniProtKB-KW"/>
</dbReference>
<dbReference type="PRINTS" id="PR00081">
    <property type="entry name" value="GDHRDH"/>
</dbReference>
<keyword evidence="13" id="KW-0413">Isomerase</keyword>
<evidence type="ECO:0000256" key="1">
    <source>
        <dbReference type="ARBA" id="ARBA00004275"/>
    </source>
</evidence>
<dbReference type="OrthoDB" id="3592703at2759"/>
<dbReference type="VEuPathDB" id="FungiDB:TRICI_004424"/>
<keyword evidence="14" id="KW-0456">Lyase</keyword>
<dbReference type="GO" id="GO:0018812">
    <property type="term" value="F:3-hydroxyacyl-CoA dehydratase activity"/>
    <property type="evidence" value="ECO:0007669"/>
    <property type="project" value="UniProtKB-EC"/>
</dbReference>
<evidence type="ECO:0000256" key="4">
    <source>
        <dbReference type="ARBA" id="ARBA00011245"/>
    </source>
</evidence>
<comment type="similarity">
    <text evidence="3">Belongs to the short-chain dehydrogenases/reductases (SDR) family.</text>
</comment>
<dbReference type="GO" id="GO:0005777">
    <property type="term" value="C:peroxisome"/>
    <property type="evidence" value="ECO:0007669"/>
    <property type="project" value="UniProtKB-SubCell"/>
</dbReference>
<keyword evidence="11" id="KW-0443">Lipid metabolism</keyword>
<evidence type="ECO:0000256" key="14">
    <source>
        <dbReference type="ARBA" id="ARBA00023239"/>
    </source>
</evidence>